<name>A0A6B0GVN9_9EURY</name>
<gene>
    <name evidence="2" type="ORF">GQS65_17225</name>
</gene>
<organism evidence="2 3">
    <name type="scientific">Halomarina oriensis</name>
    <dbReference type="NCBI Taxonomy" id="671145"/>
    <lineage>
        <taxon>Archaea</taxon>
        <taxon>Methanobacteriati</taxon>
        <taxon>Methanobacteriota</taxon>
        <taxon>Stenosarchaea group</taxon>
        <taxon>Halobacteria</taxon>
        <taxon>Halobacteriales</taxon>
        <taxon>Natronomonadaceae</taxon>
        <taxon>Halomarina</taxon>
    </lineage>
</organism>
<keyword evidence="3" id="KW-1185">Reference proteome</keyword>
<protein>
    <submittedName>
        <fullName evidence="2">Uncharacterized protein</fullName>
    </submittedName>
</protein>
<dbReference type="EMBL" id="WSZK01000031">
    <property type="protein sequence ID" value="MWG36205.1"/>
    <property type="molecule type" value="Genomic_DNA"/>
</dbReference>
<comment type="caution">
    <text evidence="2">The sequence shown here is derived from an EMBL/GenBank/DDBJ whole genome shotgun (WGS) entry which is preliminary data.</text>
</comment>
<dbReference type="Proteomes" id="UP000451471">
    <property type="component" value="Unassembled WGS sequence"/>
</dbReference>
<dbReference type="AlphaFoldDB" id="A0A6B0GVN9"/>
<dbReference type="OrthoDB" id="346172at2157"/>
<feature type="compositionally biased region" description="Basic and acidic residues" evidence="1">
    <location>
        <begin position="203"/>
        <end position="213"/>
    </location>
</feature>
<evidence type="ECO:0000313" key="3">
    <source>
        <dbReference type="Proteomes" id="UP000451471"/>
    </source>
</evidence>
<feature type="region of interest" description="Disordered" evidence="1">
    <location>
        <begin position="183"/>
        <end position="213"/>
    </location>
</feature>
<dbReference type="RefSeq" id="WP_158205866.1">
    <property type="nucleotide sequence ID" value="NZ_WSZK01000031.1"/>
</dbReference>
<evidence type="ECO:0000313" key="2">
    <source>
        <dbReference type="EMBL" id="MWG36205.1"/>
    </source>
</evidence>
<proteinExistence type="predicted"/>
<reference evidence="2 3" key="1">
    <citation type="submission" date="2019-12" db="EMBL/GenBank/DDBJ databases">
        <title>Halocatena pleomorpha gen. nov. sp. nov., an extremely halophilic archaeon of family Halobacteriaceae isolated from saltpan soil.</title>
        <authorList>
            <person name="Pal Y."/>
            <person name="Verma A."/>
            <person name="Krishnamurthi S."/>
            <person name="Kumar P."/>
        </authorList>
    </citation>
    <scope>NUCLEOTIDE SEQUENCE [LARGE SCALE GENOMIC DNA]</scope>
    <source>
        <strain evidence="2 3">JCM 16495</strain>
    </source>
</reference>
<accession>A0A6B0GVN9</accession>
<evidence type="ECO:0000256" key="1">
    <source>
        <dbReference type="SAM" id="MobiDB-lite"/>
    </source>
</evidence>
<sequence>MASDHREAYSALGGFNPMNVCRECSQPDVQCICEAMRLCPVCSGRGFSCFDDLCHAQGTCSHSGTCSRCDATGGVRPERVLVVPDRDAAGIREYLRDHPELRKGEYDHGEDVDPLTGLCYPAAEAYYHLNDCDLDVYCLSWSDVDESYQGTHWYLREPGDGRFIDLGLPLMPPVELPPFEQGRRRGFITGDEPSKRTQQVLDAVRDGRGENGE</sequence>